<dbReference type="Pfam" id="PF01257">
    <property type="entry name" value="2Fe-2S_thioredx"/>
    <property type="match status" value="1"/>
</dbReference>
<dbReference type="InterPro" id="IPR002023">
    <property type="entry name" value="NuoE-like"/>
</dbReference>
<proteinExistence type="inferred from homology"/>
<keyword evidence="3" id="KW-0479">Metal-binding</keyword>
<evidence type="ECO:0000256" key="6">
    <source>
        <dbReference type="ARBA" id="ARBA00034078"/>
    </source>
</evidence>
<comment type="cofactor">
    <cofactor evidence="6">
        <name>[2Fe-2S] cluster</name>
        <dbReference type="ChEBI" id="CHEBI:190135"/>
    </cofactor>
</comment>
<gene>
    <name evidence="7" type="ORF">JYU34_003409</name>
</gene>
<dbReference type="SUPFAM" id="SSF52833">
    <property type="entry name" value="Thioredoxin-like"/>
    <property type="match status" value="1"/>
</dbReference>
<dbReference type="Gene3D" id="1.10.10.1590">
    <property type="entry name" value="NADH-quinone oxidoreductase subunit E"/>
    <property type="match status" value="1"/>
</dbReference>
<evidence type="ECO:0000313" key="8">
    <source>
        <dbReference type="Proteomes" id="UP000823941"/>
    </source>
</evidence>
<accession>A0ABQ7R014</accession>
<reference evidence="7 8" key="1">
    <citation type="submission" date="2021-06" db="EMBL/GenBank/DDBJ databases">
        <title>A haploid diamondback moth (Plutella xylostella L.) genome assembly resolves 31 chromosomes and identifies a diamide resistance mutation.</title>
        <authorList>
            <person name="Ward C.M."/>
            <person name="Perry K.D."/>
            <person name="Baker G."/>
            <person name="Powis K."/>
            <person name="Heckel D.G."/>
            <person name="Baxter S.W."/>
        </authorList>
    </citation>
    <scope>NUCLEOTIDE SEQUENCE [LARGE SCALE GENOMIC DNA]</scope>
    <source>
        <strain evidence="7 8">LV</strain>
        <tissue evidence="7">Single pupa</tissue>
    </source>
</reference>
<protein>
    <recommendedName>
        <fullName evidence="9">NADH dehydrogenase [ubiquinone] flavoprotein 2, mitochondrial</fullName>
    </recommendedName>
</protein>
<dbReference type="PANTHER" id="PTHR10371">
    <property type="entry name" value="NADH DEHYDROGENASE UBIQUINONE FLAVOPROTEIN 2, MITOCHONDRIAL"/>
    <property type="match status" value="1"/>
</dbReference>
<evidence type="ECO:0000256" key="2">
    <source>
        <dbReference type="ARBA" id="ARBA00022714"/>
    </source>
</evidence>
<evidence type="ECO:0000256" key="3">
    <source>
        <dbReference type="ARBA" id="ARBA00022723"/>
    </source>
</evidence>
<evidence type="ECO:0000256" key="4">
    <source>
        <dbReference type="ARBA" id="ARBA00023004"/>
    </source>
</evidence>
<evidence type="ECO:0000256" key="1">
    <source>
        <dbReference type="ARBA" id="ARBA00010643"/>
    </source>
</evidence>
<dbReference type="Proteomes" id="UP000823941">
    <property type="component" value="Chromosome 5"/>
</dbReference>
<evidence type="ECO:0000256" key="5">
    <source>
        <dbReference type="ARBA" id="ARBA00023014"/>
    </source>
</evidence>
<dbReference type="NCBIfam" id="TIGR01958">
    <property type="entry name" value="nuoE_fam"/>
    <property type="match status" value="1"/>
</dbReference>
<keyword evidence="4" id="KW-0408">Iron</keyword>
<name>A0ABQ7R014_PLUXY</name>
<keyword evidence="8" id="KW-1185">Reference proteome</keyword>
<dbReference type="InterPro" id="IPR041921">
    <property type="entry name" value="NuoE_N"/>
</dbReference>
<dbReference type="PANTHER" id="PTHR10371:SF3">
    <property type="entry name" value="NADH DEHYDROGENASE [UBIQUINONE] FLAVOPROTEIN 2, MITOCHONDRIAL"/>
    <property type="match status" value="1"/>
</dbReference>
<dbReference type="InterPro" id="IPR036249">
    <property type="entry name" value="Thioredoxin-like_sf"/>
</dbReference>
<dbReference type="InterPro" id="IPR042128">
    <property type="entry name" value="NuoE_dom"/>
</dbReference>
<dbReference type="EMBL" id="JAHIBW010000005">
    <property type="protein sequence ID" value="KAG7310617.1"/>
    <property type="molecule type" value="Genomic_DNA"/>
</dbReference>
<dbReference type="CDD" id="cd03064">
    <property type="entry name" value="TRX_Fd_NuoE"/>
    <property type="match status" value="1"/>
</dbReference>
<evidence type="ECO:0008006" key="9">
    <source>
        <dbReference type="Google" id="ProtNLM"/>
    </source>
</evidence>
<dbReference type="Gene3D" id="3.40.30.10">
    <property type="entry name" value="Glutaredoxin"/>
    <property type="match status" value="1"/>
</dbReference>
<evidence type="ECO:0000313" key="7">
    <source>
        <dbReference type="EMBL" id="KAG7310617.1"/>
    </source>
</evidence>
<dbReference type="PIRSF" id="PIRSF000216">
    <property type="entry name" value="NADH_DH_24kDa"/>
    <property type="match status" value="1"/>
</dbReference>
<sequence length="245" mass="27054">MFLSKMNIKPHLPHVRRILRAVSTSSTLGSEELAVHRDSKDNNPNTPFNFTEANMERLEAIIKNYPVGFQRSALAAAVDLAQRQAGWLPVSAMHRVAEVLDMPRMRVYEWATFYTMVKRRFKGKYNIKVCVTTPCMLRGSDQILEVVEKAACCRLGEVSRDGLFGVETVQCQGACVNAPVVVVDDDYYEDVTPDDVCNIINSIRLGTIPSQGPQNGRYAAEPVTGLTTLCGPPPCPGHGLQKALC</sequence>
<keyword evidence="2" id="KW-0001">2Fe-2S</keyword>
<keyword evidence="5" id="KW-0411">Iron-sulfur</keyword>
<comment type="similarity">
    <text evidence="1">Belongs to the complex I 24 kDa subunit family.</text>
</comment>
<comment type="caution">
    <text evidence="7">The sequence shown here is derived from an EMBL/GenBank/DDBJ whole genome shotgun (WGS) entry which is preliminary data.</text>
</comment>
<organism evidence="7 8">
    <name type="scientific">Plutella xylostella</name>
    <name type="common">Diamondback moth</name>
    <name type="synonym">Plutella maculipennis</name>
    <dbReference type="NCBI Taxonomy" id="51655"/>
    <lineage>
        <taxon>Eukaryota</taxon>
        <taxon>Metazoa</taxon>
        <taxon>Ecdysozoa</taxon>
        <taxon>Arthropoda</taxon>
        <taxon>Hexapoda</taxon>
        <taxon>Insecta</taxon>
        <taxon>Pterygota</taxon>
        <taxon>Neoptera</taxon>
        <taxon>Endopterygota</taxon>
        <taxon>Lepidoptera</taxon>
        <taxon>Glossata</taxon>
        <taxon>Ditrysia</taxon>
        <taxon>Yponomeutoidea</taxon>
        <taxon>Plutellidae</taxon>
        <taxon>Plutella</taxon>
    </lineage>
</organism>